<gene>
    <name evidence="6" type="ORF">PoB_003560200</name>
</gene>
<name>A0AAV4AP77_9GAST</name>
<accession>A0AAV4AP77</accession>
<feature type="compositionally biased region" description="Polar residues" evidence="4">
    <location>
        <begin position="629"/>
        <end position="651"/>
    </location>
</feature>
<feature type="compositionally biased region" description="Low complexity" evidence="4">
    <location>
        <begin position="589"/>
        <end position="612"/>
    </location>
</feature>
<dbReference type="AlphaFoldDB" id="A0AAV4AP77"/>
<protein>
    <submittedName>
        <fullName evidence="6">Ankyrin repeat protein</fullName>
    </submittedName>
</protein>
<sequence length="743" mass="79984">MPGMSRSRRRYSRDDATPLINAVLVLKEDSKKGWARFEEALTAQPDVDETDGDGFTALMYAVRLDLPTAIPALVKAGAKVDLRDQDGNTPFHYASMFRQWIVMSALLKLGAHIDALDQNGYTALLSAVDAQDEELVDVLLKMGANPNCCGRVGIPPLVLALSHKTLPCKLGILRRLLESGADVNLRDSSTQATALMRACNPTRPCVEAVRLLLKYGADHTLKSKNGRTAVHECLRNLSSLPCLRLLLDAGADTNVLDGQGFTPLSMLGHHVNKLDSHLDDKFLSNLSALLHYGADPNLVGLRASPNFIMASAVGRSCSYEALRLLLAAGVEPVNAHGNARIPRPSPLAFAFDLRKIDVARLLTDGLVYSSRDTVHITKYCAEPPHLQHMQNLASSAGFSPKDADLQTPSKGSAATRSPRRVSSSSSLISTSSGSPGAKPSPPAAPVTPRSSSSSFFSSPLSQSSSPSSRNNPPGRSISETHSNGINGDKNGNYSVPSSNSSPSLSLVSKQAGMCKKKNRSSKSSNPAAYPFPNMVFPENKEAAKLAAPHNGLSEHHHHQSANNGNNNSCGYTSSDSSHSDTNTQCNEMSGSGSSNGSKSCNNHSHSNGLQRQNQKHRSSSSNRSGSHQTLNISRRPSLTDTFSFSSRNSSPGPGMSHTSHKSTSSLTGLQAQLEQQAEDMELHELAVMVCHMAPSLQQLCRRAVHRAIPSRRNRESCIEQLPVSKKVHRYLLFQGSEYQPQNS</sequence>
<dbReference type="SUPFAM" id="SSF48403">
    <property type="entry name" value="Ankyrin repeat"/>
    <property type="match status" value="2"/>
</dbReference>
<evidence type="ECO:0000256" key="3">
    <source>
        <dbReference type="PROSITE-ProRule" id="PRU00023"/>
    </source>
</evidence>
<dbReference type="SUPFAM" id="SSF158235">
    <property type="entry name" value="SOCS box-like"/>
    <property type="match status" value="1"/>
</dbReference>
<evidence type="ECO:0000256" key="1">
    <source>
        <dbReference type="ARBA" id="ARBA00022737"/>
    </source>
</evidence>
<evidence type="ECO:0000259" key="5">
    <source>
        <dbReference type="PROSITE" id="PS50225"/>
    </source>
</evidence>
<organism evidence="6 7">
    <name type="scientific">Plakobranchus ocellatus</name>
    <dbReference type="NCBI Taxonomy" id="259542"/>
    <lineage>
        <taxon>Eukaryota</taxon>
        <taxon>Metazoa</taxon>
        <taxon>Spiralia</taxon>
        <taxon>Lophotrochozoa</taxon>
        <taxon>Mollusca</taxon>
        <taxon>Gastropoda</taxon>
        <taxon>Heterobranchia</taxon>
        <taxon>Euthyneura</taxon>
        <taxon>Panpulmonata</taxon>
        <taxon>Sacoglossa</taxon>
        <taxon>Placobranchoidea</taxon>
        <taxon>Plakobranchidae</taxon>
        <taxon>Plakobranchus</taxon>
    </lineage>
</organism>
<reference evidence="6 7" key="1">
    <citation type="journal article" date="2021" name="Elife">
        <title>Chloroplast acquisition without the gene transfer in kleptoplastic sea slugs, Plakobranchus ocellatus.</title>
        <authorList>
            <person name="Maeda T."/>
            <person name="Takahashi S."/>
            <person name="Yoshida T."/>
            <person name="Shimamura S."/>
            <person name="Takaki Y."/>
            <person name="Nagai Y."/>
            <person name="Toyoda A."/>
            <person name="Suzuki Y."/>
            <person name="Arimoto A."/>
            <person name="Ishii H."/>
            <person name="Satoh N."/>
            <person name="Nishiyama T."/>
            <person name="Hasebe M."/>
            <person name="Maruyama T."/>
            <person name="Minagawa J."/>
            <person name="Obokata J."/>
            <person name="Shigenobu S."/>
        </authorList>
    </citation>
    <scope>NUCLEOTIDE SEQUENCE [LARGE SCALE GENOMIC DNA]</scope>
</reference>
<dbReference type="PROSITE" id="PS50088">
    <property type="entry name" value="ANK_REPEAT"/>
    <property type="match status" value="5"/>
</dbReference>
<evidence type="ECO:0000256" key="4">
    <source>
        <dbReference type="SAM" id="MobiDB-lite"/>
    </source>
</evidence>
<feature type="repeat" description="ANK" evidence="3">
    <location>
        <begin position="53"/>
        <end position="85"/>
    </location>
</feature>
<dbReference type="PANTHER" id="PTHR24124:SF14">
    <property type="entry name" value="CHROMOSOME UNDETERMINED SCAFFOLD_25, WHOLE GENOME SHOTGUN SEQUENCE"/>
    <property type="match status" value="1"/>
</dbReference>
<evidence type="ECO:0000313" key="7">
    <source>
        <dbReference type="Proteomes" id="UP000735302"/>
    </source>
</evidence>
<dbReference type="GO" id="GO:0035556">
    <property type="term" value="P:intracellular signal transduction"/>
    <property type="evidence" value="ECO:0007669"/>
    <property type="project" value="InterPro"/>
</dbReference>
<dbReference type="CDD" id="cd03587">
    <property type="entry name" value="SOCS"/>
    <property type="match status" value="1"/>
</dbReference>
<keyword evidence="7" id="KW-1185">Reference proteome</keyword>
<dbReference type="Pfam" id="PF12796">
    <property type="entry name" value="Ank_2"/>
    <property type="match status" value="2"/>
</dbReference>
<feature type="compositionally biased region" description="Low complexity" evidence="4">
    <location>
        <begin position="494"/>
        <end position="508"/>
    </location>
</feature>
<feature type="region of interest" description="Disordered" evidence="4">
    <location>
        <begin position="546"/>
        <end position="668"/>
    </location>
</feature>
<dbReference type="SMART" id="SM00248">
    <property type="entry name" value="ANK"/>
    <property type="match status" value="7"/>
</dbReference>
<feature type="compositionally biased region" description="Low complexity" evidence="4">
    <location>
        <begin position="412"/>
        <end position="437"/>
    </location>
</feature>
<proteinExistence type="predicted"/>
<keyword evidence="2 3" id="KW-0040">ANK repeat</keyword>
<dbReference type="InterPro" id="IPR036770">
    <property type="entry name" value="Ankyrin_rpt-contain_sf"/>
</dbReference>
<dbReference type="PANTHER" id="PTHR24124">
    <property type="entry name" value="ANKYRIN REPEAT FAMILY A"/>
    <property type="match status" value="1"/>
</dbReference>
<evidence type="ECO:0000256" key="2">
    <source>
        <dbReference type="ARBA" id="ARBA00023043"/>
    </source>
</evidence>
<dbReference type="SMART" id="SM00969">
    <property type="entry name" value="SOCS_box"/>
    <property type="match status" value="1"/>
</dbReference>
<feature type="compositionally biased region" description="Low complexity" evidence="4">
    <location>
        <begin position="619"/>
        <end position="628"/>
    </location>
</feature>
<keyword evidence="1" id="KW-0677">Repeat</keyword>
<dbReference type="PROSITE" id="PS50225">
    <property type="entry name" value="SOCS"/>
    <property type="match status" value="1"/>
</dbReference>
<feature type="compositionally biased region" description="Polar residues" evidence="4">
    <location>
        <begin position="560"/>
        <end position="571"/>
    </location>
</feature>
<dbReference type="EMBL" id="BLXT01004061">
    <property type="protein sequence ID" value="GFO09097.1"/>
    <property type="molecule type" value="Genomic_DNA"/>
</dbReference>
<feature type="compositionally biased region" description="Low complexity" evidence="4">
    <location>
        <begin position="446"/>
        <end position="477"/>
    </location>
</feature>
<dbReference type="InterPro" id="IPR002110">
    <property type="entry name" value="Ankyrin_rpt"/>
</dbReference>
<evidence type="ECO:0000313" key="6">
    <source>
        <dbReference type="EMBL" id="GFO09097.1"/>
    </source>
</evidence>
<dbReference type="PROSITE" id="PS50297">
    <property type="entry name" value="ANK_REP_REGION"/>
    <property type="match status" value="4"/>
</dbReference>
<dbReference type="InterPro" id="IPR001496">
    <property type="entry name" value="SOCS_box"/>
</dbReference>
<feature type="compositionally biased region" description="Low complexity" evidence="4">
    <location>
        <begin position="572"/>
        <end position="581"/>
    </location>
</feature>
<dbReference type="GO" id="GO:0010468">
    <property type="term" value="P:regulation of gene expression"/>
    <property type="evidence" value="ECO:0007669"/>
    <property type="project" value="TreeGrafter"/>
</dbReference>
<feature type="repeat" description="ANK" evidence="3">
    <location>
        <begin position="225"/>
        <end position="258"/>
    </location>
</feature>
<feature type="repeat" description="ANK" evidence="3">
    <location>
        <begin position="86"/>
        <end position="118"/>
    </location>
</feature>
<feature type="repeat" description="ANK" evidence="3">
    <location>
        <begin position="119"/>
        <end position="151"/>
    </location>
</feature>
<dbReference type="Pfam" id="PF07525">
    <property type="entry name" value="SOCS_box"/>
    <property type="match status" value="1"/>
</dbReference>
<feature type="domain" description="SOCS box" evidence="5">
    <location>
        <begin position="693"/>
        <end position="737"/>
    </location>
</feature>
<dbReference type="Gene3D" id="1.25.40.20">
    <property type="entry name" value="Ankyrin repeat-containing domain"/>
    <property type="match status" value="1"/>
</dbReference>
<feature type="compositionally biased region" description="Polar residues" evidence="4">
    <location>
        <begin position="479"/>
        <end position="493"/>
    </location>
</feature>
<feature type="repeat" description="ANK" evidence="3">
    <location>
        <begin position="152"/>
        <end position="188"/>
    </location>
</feature>
<comment type="caution">
    <text evidence="6">The sequence shown here is derived from an EMBL/GenBank/DDBJ whole genome shotgun (WGS) entry which is preliminary data.</text>
</comment>
<feature type="region of interest" description="Disordered" evidence="4">
    <location>
        <begin position="395"/>
        <end position="528"/>
    </location>
</feature>
<dbReference type="GO" id="GO:0005634">
    <property type="term" value="C:nucleus"/>
    <property type="evidence" value="ECO:0007669"/>
    <property type="project" value="TreeGrafter"/>
</dbReference>
<dbReference type="Proteomes" id="UP000735302">
    <property type="component" value="Unassembled WGS sequence"/>
</dbReference>
<dbReference type="InterPro" id="IPR036036">
    <property type="entry name" value="SOCS_box-like_dom_sf"/>
</dbReference>